<feature type="transmembrane region" description="Helical" evidence="2">
    <location>
        <begin position="16"/>
        <end position="36"/>
    </location>
</feature>
<dbReference type="InterPro" id="IPR017850">
    <property type="entry name" value="Alkaline_phosphatase_core_sf"/>
</dbReference>
<comment type="caution">
    <text evidence="3">The sequence shown here is derived from an EMBL/GenBank/DDBJ whole genome shotgun (WGS) entry which is preliminary data.</text>
</comment>
<feature type="non-terminal residue" evidence="3">
    <location>
        <position position="410"/>
    </location>
</feature>
<gene>
    <name evidence="3" type="ORF">BGW38_008188</name>
</gene>
<evidence type="ECO:0000313" key="4">
    <source>
        <dbReference type="Proteomes" id="UP000780801"/>
    </source>
</evidence>
<name>A0A9P6K9Z0_9FUNG</name>
<evidence type="ECO:0000313" key="3">
    <source>
        <dbReference type="EMBL" id="KAF9575758.1"/>
    </source>
</evidence>
<sequence length="410" mass="44974">YTLSIMLLKSNKQSHTASAVSLVTLLVTITAAIVLAPTKAEPVKGRVFDHVFIAFLENTDYDLAFSDPALRSFLSQGILLTNYYAVTHPSQPNYIAAIGGDYYGLNNDRTVSIPANYTTIVDLLEPKGLTWKTYQEDLPDTPCFKDTQSNGVYFRKHNPFVIHESISLNPDRCKNIVPSSQLYTDLANAQSSSSSNKSAPATPMPNYMFYTPNMIHDGHNTTVADASLWLASFLPPLLGKPSSSSPSSSAPKPALPPNTLVVISFDETDDYNIPNRVWTLLLGDVIPDQLRGTTDSTFYTHYSLLSTCSSNWDLPSLGRNDADPTLSNVFNLVAQKTQYRNHNISMAQQPLLNGTEPGFLAMADPISTQSSSARSSWERGVVLDRQRPIQRPAVLASAMVLFSIALAVLF</sequence>
<dbReference type="GO" id="GO:0009395">
    <property type="term" value="P:phospholipid catabolic process"/>
    <property type="evidence" value="ECO:0007669"/>
    <property type="project" value="TreeGrafter"/>
</dbReference>
<keyword evidence="2" id="KW-0812">Transmembrane</keyword>
<organism evidence="3 4">
    <name type="scientific">Lunasporangiospora selenospora</name>
    <dbReference type="NCBI Taxonomy" id="979761"/>
    <lineage>
        <taxon>Eukaryota</taxon>
        <taxon>Fungi</taxon>
        <taxon>Fungi incertae sedis</taxon>
        <taxon>Mucoromycota</taxon>
        <taxon>Mortierellomycotina</taxon>
        <taxon>Mortierellomycetes</taxon>
        <taxon>Mortierellales</taxon>
        <taxon>Mortierellaceae</taxon>
        <taxon>Lunasporangiospora</taxon>
    </lineage>
</organism>
<dbReference type="Gene3D" id="3.40.720.10">
    <property type="entry name" value="Alkaline Phosphatase, subunit A"/>
    <property type="match status" value="1"/>
</dbReference>
<dbReference type="AlphaFoldDB" id="A0A9P6K9Z0"/>
<keyword evidence="2" id="KW-1133">Transmembrane helix</keyword>
<dbReference type="PANTHER" id="PTHR31956">
    <property type="entry name" value="NON-SPECIFIC PHOSPHOLIPASE C4-RELATED"/>
    <property type="match status" value="1"/>
</dbReference>
<dbReference type="OrthoDB" id="5135119at2759"/>
<dbReference type="GO" id="GO:0016788">
    <property type="term" value="F:hydrolase activity, acting on ester bonds"/>
    <property type="evidence" value="ECO:0007669"/>
    <property type="project" value="InterPro"/>
</dbReference>
<dbReference type="Proteomes" id="UP000780801">
    <property type="component" value="Unassembled WGS sequence"/>
</dbReference>
<protein>
    <recommendedName>
        <fullName evidence="5">Phosphoesterase family protein</fullName>
    </recommendedName>
</protein>
<reference evidence="3" key="1">
    <citation type="journal article" date="2020" name="Fungal Divers.">
        <title>Resolving the Mortierellaceae phylogeny through synthesis of multi-gene phylogenetics and phylogenomics.</title>
        <authorList>
            <person name="Vandepol N."/>
            <person name="Liber J."/>
            <person name="Desiro A."/>
            <person name="Na H."/>
            <person name="Kennedy M."/>
            <person name="Barry K."/>
            <person name="Grigoriev I.V."/>
            <person name="Miller A.N."/>
            <person name="O'Donnell K."/>
            <person name="Stajich J.E."/>
            <person name="Bonito G."/>
        </authorList>
    </citation>
    <scope>NUCLEOTIDE SEQUENCE</scope>
    <source>
        <strain evidence="3">KOD1015</strain>
    </source>
</reference>
<accession>A0A9P6K9Z0</accession>
<keyword evidence="4" id="KW-1185">Reference proteome</keyword>
<dbReference type="EMBL" id="JAABOA010005575">
    <property type="protein sequence ID" value="KAF9575758.1"/>
    <property type="molecule type" value="Genomic_DNA"/>
</dbReference>
<keyword evidence="1" id="KW-0378">Hydrolase</keyword>
<feature type="transmembrane region" description="Helical" evidence="2">
    <location>
        <begin position="393"/>
        <end position="409"/>
    </location>
</feature>
<evidence type="ECO:0000256" key="2">
    <source>
        <dbReference type="SAM" id="Phobius"/>
    </source>
</evidence>
<dbReference type="Pfam" id="PF04185">
    <property type="entry name" value="Phosphoesterase"/>
    <property type="match status" value="1"/>
</dbReference>
<proteinExistence type="predicted"/>
<dbReference type="PANTHER" id="PTHR31956:SF8">
    <property type="entry name" value="ACID PHOSPHATASE PHOA (AFU_ORTHOLOGUE AFUA_1G03570)"/>
    <property type="match status" value="1"/>
</dbReference>
<evidence type="ECO:0008006" key="5">
    <source>
        <dbReference type="Google" id="ProtNLM"/>
    </source>
</evidence>
<dbReference type="InterPro" id="IPR007312">
    <property type="entry name" value="Phosphoesterase"/>
</dbReference>
<keyword evidence="2" id="KW-0472">Membrane</keyword>
<evidence type="ECO:0000256" key="1">
    <source>
        <dbReference type="ARBA" id="ARBA00022801"/>
    </source>
</evidence>